<comment type="caution">
    <text evidence="11">The sequence shown here is derived from an EMBL/GenBank/DDBJ whole genome shotgun (WGS) entry which is preliminary data.</text>
</comment>
<evidence type="ECO:0000259" key="10">
    <source>
        <dbReference type="Pfam" id="PF12627"/>
    </source>
</evidence>
<dbReference type="GO" id="GO:0000166">
    <property type="term" value="F:nucleotide binding"/>
    <property type="evidence" value="ECO:0007669"/>
    <property type="project" value="UniProtKB-KW"/>
</dbReference>
<evidence type="ECO:0000313" key="11">
    <source>
        <dbReference type="EMBL" id="KAA5804812.1"/>
    </source>
</evidence>
<keyword evidence="7" id="KW-0460">Magnesium</keyword>
<evidence type="ECO:0000256" key="2">
    <source>
        <dbReference type="ARBA" id="ARBA00022679"/>
    </source>
</evidence>
<evidence type="ECO:0000256" key="1">
    <source>
        <dbReference type="ARBA" id="ARBA00001946"/>
    </source>
</evidence>
<dbReference type="Gene3D" id="1.10.3090.10">
    <property type="entry name" value="cca-adding enzyme, domain 2"/>
    <property type="match status" value="1"/>
</dbReference>
<dbReference type="EMBL" id="VWOJ01000001">
    <property type="protein sequence ID" value="KAA5804812.1"/>
    <property type="molecule type" value="Genomic_DNA"/>
</dbReference>
<sequence length="409" mass="44033">MSKARLDPRTHDWLQTGPASVVMEAISPGASDRARFVGGCVRDALRGEPVGDIDIATQLAPDAVTAALEAAGIKAVPTGIEHGTVTAVVNSQPVEITSLRRDVSTDGRRAVVAFTQDWAEDASRRDFTLNAVYARRDGSLFDPFDGAAAAQAGRVVFIGQAQARIEEDYLRILRFYRFSAWMAQGLDPIGRKACEALAPKLASLSAERVWKELKRLLSAPDPGAVIEAMHKGHVLDVVWPAALDFKLFLSIINSDRGKSRPPDALVRLAALAGQDGDIVATLCERMKASRAEHARLAAMTGPAPEKAGPVRARMSQSDLGRALYHLGAQAVSDRLRLDEARTGDDASPALAQAAQWRKPRFPVSGEDLIRAGLTPGPELGARLEALEERWVASGFTLTREDLLGREDPA</sequence>
<evidence type="ECO:0000256" key="6">
    <source>
        <dbReference type="ARBA" id="ARBA00022741"/>
    </source>
</evidence>
<accession>A0A5M6ZJ22</accession>
<dbReference type="GO" id="GO:0016779">
    <property type="term" value="F:nucleotidyltransferase activity"/>
    <property type="evidence" value="ECO:0007669"/>
    <property type="project" value="UniProtKB-KW"/>
</dbReference>
<dbReference type="PANTHER" id="PTHR46173:SF1">
    <property type="entry name" value="CCA TRNA NUCLEOTIDYLTRANSFERASE 1, MITOCHONDRIAL"/>
    <property type="match status" value="1"/>
</dbReference>
<dbReference type="InterPro" id="IPR043519">
    <property type="entry name" value="NT_sf"/>
</dbReference>
<dbReference type="GO" id="GO:0008033">
    <property type="term" value="P:tRNA processing"/>
    <property type="evidence" value="ECO:0007669"/>
    <property type="project" value="UniProtKB-KW"/>
</dbReference>
<keyword evidence="6" id="KW-0547">Nucleotide-binding</keyword>
<keyword evidence="4" id="KW-0548">Nucleotidyltransferase</keyword>
<organism evidence="11 12">
    <name type="scientific">Alkalicaulis satelles</name>
    <dbReference type="NCBI Taxonomy" id="2609175"/>
    <lineage>
        <taxon>Bacteria</taxon>
        <taxon>Pseudomonadati</taxon>
        <taxon>Pseudomonadota</taxon>
        <taxon>Alphaproteobacteria</taxon>
        <taxon>Maricaulales</taxon>
        <taxon>Maricaulaceae</taxon>
        <taxon>Alkalicaulis</taxon>
    </lineage>
</organism>
<dbReference type="Pfam" id="PF12627">
    <property type="entry name" value="PolyA_pol_RNAbd"/>
    <property type="match status" value="1"/>
</dbReference>
<dbReference type="InterPro" id="IPR032828">
    <property type="entry name" value="PolyA_RNA-bd"/>
</dbReference>
<keyword evidence="3" id="KW-0819">tRNA processing</keyword>
<dbReference type="InterPro" id="IPR050264">
    <property type="entry name" value="Bact_CCA-adding_enz_type3_sf"/>
</dbReference>
<evidence type="ECO:0000259" key="9">
    <source>
        <dbReference type="Pfam" id="PF01743"/>
    </source>
</evidence>
<dbReference type="CDD" id="cd05398">
    <property type="entry name" value="NT_ClassII-CCAase"/>
    <property type="match status" value="1"/>
</dbReference>
<feature type="domain" description="tRNA nucleotidyltransferase/poly(A) polymerase RNA and SrmB- binding" evidence="10">
    <location>
        <begin position="191"/>
        <end position="241"/>
    </location>
</feature>
<dbReference type="Pfam" id="PF01743">
    <property type="entry name" value="PolyA_pol"/>
    <property type="match status" value="1"/>
</dbReference>
<dbReference type="Proteomes" id="UP000325122">
    <property type="component" value="Unassembled WGS sequence"/>
</dbReference>
<dbReference type="PANTHER" id="PTHR46173">
    <property type="entry name" value="CCA TRNA NUCLEOTIDYLTRANSFERASE 1, MITOCHONDRIAL"/>
    <property type="match status" value="1"/>
</dbReference>
<dbReference type="SUPFAM" id="SSF81301">
    <property type="entry name" value="Nucleotidyltransferase"/>
    <property type="match status" value="1"/>
</dbReference>
<evidence type="ECO:0000256" key="5">
    <source>
        <dbReference type="ARBA" id="ARBA00022723"/>
    </source>
</evidence>
<dbReference type="RefSeq" id="WP_150021843.1">
    <property type="nucleotide sequence ID" value="NZ_VWOJ01000001.1"/>
</dbReference>
<feature type="domain" description="Poly A polymerase head" evidence="9">
    <location>
        <begin position="34"/>
        <end position="154"/>
    </location>
</feature>
<proteinExistence type="inferred from homology"/>
<dbReference type="GO" id="GO:0046872">
    <property type="term" value="F:metal ion binding"/>
    <property type="evidence" value="ECO:0007669"/>
    <property type="project" value="UniProtKB-KW"/>
</dbReference>
<evidence type="ECO:0000313" key="12">
    <source>
        <dbReference type="Proteomes" id="UP000325122"/>
    </source>
</evidence>
<name>A0A5M6ZJ22_9PROT</name>
<dbReference type="InterPro" id="IPR002646">
    <property type="entry name" value="PolA_pol_head_dom"/>
</dbReference>
<keyword evidence="5" id="KW-0479">Metal-binding</keyword>
<keyword evidence="12" id="KW-1185">Reference proteome</keyword>
<comment type="similarity">
    <text evidence="8">Belongs to the tRNA nucleotidyltransferase/poly(A) polymerase family.</text>
</comment>
<keyword evidence="2 8" id="KW-0808">Transferase</keyword>
<protein>
    <submittedName>
        <fullName evidence="11">CCA tRNA nucleotidyltransferase</fullName>
    </submittedName>
</protein>
<dbReference type="Gene3D" id="3.30.460.10">
    <property type="entry name" value="Beta Polymerase, domain 2"/>
    <property type="match status" value="1"/>
</dbReference>
<keyword evidence="8" id="KW-0694">RNA-binding</keyword>
<evidence type="ECO:0000256" key="8">
    <source>
        <dbReference type="RuleBase" id="RU003953"/>
    </source>
</evidence>
<dbReference type="SUPFAM" id="SSF81891">
    <property type="entry name" value="Poly A polymerase C-terminal region-like"/>
    <property type="match status" value="1"/>
</dbReference>
<dbReference type="AlphaFoldDB" id="A0A5M6ZJ22"/>
<evidence type="ECO:0000256" key="4">
    <source>
        <dbReference type="ARBA" id="ARBA00022695"/>
    </source>
</evidence>
<gene>
    <name evidence="11" type="ORF">F1654_02095</name>
</gene>
<evidence type="ECO:0000256" key="7">
    <source>
        <dbReference type="ARBA" id="ARBA00022842"/>
    </source>
</evidence>
<dbReference type="GO" id="GO:0000049">
    <property type="term" value="F:tRNA binding"/>
    <property type="evidence" value="ECO:0007669"/>
    <property type="project" value="TreeGrafter"/>
</dbReference>
<comment type="cofactor">
    <cofactor evidence="1">
        <name>Mg(2+)</name>
        <dbReference type="ChEBI" id="CHEBI:18420"/>
    </cofactor>
</comment>
<reference evidence="11 12" key="1">
    <citation type="submission" date="2019-09" db="EMBL/GenBank/DDBJ databases">
        <authorList>
            <person name="Kevbrin V."/>
            <person name="Grouzdev D.S."/>
        </authorList>
    </citation>
    <scope>NUCLEOTIDE SEQUENCE [LARGE SCALE GENOMIC DNA]</scope>
    <source>
        <strain evidence="11 12">G-192</strain>
    </source>
</reference>
<evidence type="ECO:0000256" key="3">
    <source>
        <dbReference type="ARBA" id="ARBA00022694"/>
    </source>
</evidence>